<protein>
    <submittedName>
        <fullName evidence="1">Uncharacterized protein</fullName>
    </submittedName>
</protein>
<dbReference type="AlphaFoldDB" id="A0A484FZX9"/>
<sequence length="143" mass="16224">MTAVVSNPRGWLGVARTRCHHRRHRHCCLGLEPRDFGGGCEFWHIGSVPFVVLGSGVERRRTNTSCYLVVFFCVGNRFLESQGLRVVRGGVDLRNGRIRENEEQVKTVMTPRPIASIEASHRTRRVSPLGRVPNQSYGWHAEM</sequence>
<reference evidence="2" key="1">
    <citation type="journal article" date="2013" name="New Phytol.">
        <title>Comparative genomic and transcriptomic analyses reveal the hemibiotrophic stage shift of Colletotrichum fungi.</title>
        <authorList>
            <person name="Gan P."/>
            <person name="Ikeda K."/>
            <person name="Irieda H."/>
            <person name="Narusaka M."/>
            <person name="O'Connell R.J."/>
            <person name="Narusaka Y."/>
            <person name="Takano Y."/>
            <person name="Kubo Y."/>
            <person name="Shirasu K."/>
        </authorList>
    </citation>
    <scope>NUCLEOTIDE SEQUENCE [LARGE SCALE GENOMIC DNA]</scope>
    <source>
        <strain evidence="2">104-T / ATCC 96160 / CBS 514.97 / LARS 414 / MAFF 240422</strain>
    </source>
</reference>
<evidence type="ECO:0000313" key="2">
    <source>
        <dbReference type="Proteomes" id="UP000014480"/>
    </source>
</evidence>
<evidence type="ECO:0000313" key="1">
    <source>
        <dbReference type="EMBL" id="TDZ23094.1"/>
    </source>
</evidence>
<dbReference type="EMBL" id="AMCV02000007">
    <property type="protein sequence ID" value="TDZ23094.1"/>
    <property type="molecule type" value="Genomic_DNA"/>
</dbReference>
<reference evidence="2" key="2">
    <citation type="journal article" date="2019" name="Mol. Plant Microbe Interact.">
        <title>Genome sequence resources for four phytopathogenic fungi from the Colletotrichum orbiculare species complex.</title>
        <authorList>
            <person name="Gan P."/>
            <person name="Tsushima A."/>
            <person name="Narusaka M."/>
            <person name="Narusaka Y."/>
            <person name="Takano Y."/>
            <person name="Kubo Y."/>
            <person name="Shirasu K."/>
        </authorList>
    </citation>
    <scope>GENOME REANNOTATION</scope>
    <source>
        <strain evidence="2">104-T / ATCC 96160 / CBS 514.97 / LARS 414 / MAFF 240422</strain>
    </source>
</reference>
<name>A0A484FZX9_COLOR</name>
<gene>
    <name evidence="1" type="ORF">Cob_v004043</name>
</gene>
<dbReference type="Proteomes" id="UP000014480">
    <property type="component" value="Unassembled WGS sequence"/>
</dbReference>
<accession>A0A484FZX9</accession>
<comment type="caution">
    <text evidence="1">The sequence shown here is derived from an EMBL/GenBank/DDBJ whole genome shotgun (WGS) entry which is preliminary data.</text>
</comment>
<keyword evidence="2" id="KW-1185">Reference proteome</keyword>
<organism evidence="1 2">
    <name type="scientific">Colletotrichum orbiculare (strain 104-T / ATCC 96160 / CBS 514.97 / LARS 414 / MAFF 240422)</name>
    <name type="common">Cucumber anthracnose fungus</name>
    <name type="synonym">Colletotrichum lagenarium</name>
    <dbReference type="NCBI Taxonomy" id="1213857"/>
    <lineage>
        <taxon>Eukaryota</taxon>
        <taxon>Fungi</taxon>
        <taxon>Dikarya</taxon>
        <taxon>Ascomycota</taxon>
        <taxon>Pezizomycotina</taxon>
        <taxon>Sordariomycetes</taxon>
        <taxon>Hypocreomycetidae</taxon>
        <taxon>Glomerellales</taxon>
        <taxon>Glomerellaceae</taxon>
        <taxon>Colletotrichum</taxon>
        <taxon>Colletotrichum orbiculare species complex</taxon>
    </lineage>
</organism>
<proteinExistence type="predicted"/>